<dbReference type="EMBL" id="MU004290">
    <property type="protein sequence ID" value="KAF2662241.1"/>
    <property type="molecule type" value="Genomic_DNA"/>
</dbReference>
<dbReference type="PANTHER" id="PTHR44140">
    <property type="entry name" value="LD25575P"/>
    <property type="match status" value="1"/>
</dbReference>
<keyword evidence="2" id="KW-0732">Signal</keyword>
<proteinExistence type="predicted"/>
<dbReference type="GO" id="GO:0051087">
    <property type="term" value="F:protein-folding chaperone binding"/>
    <property type="evidence" value="ECO:0007669"/>
    <property type="project" value="TreeGrafter"/>
</dbReference>
<keyword evidence="3" id="KW-0256">Endoplasmic reticulum</keyword>
<dbReference type="PANTHER" id="PTHR44140:SF2">
    <property type="entry name" value="LD25575P"/>
    <property type="match status" value="1"/>
</dbReference>
<reference evidence="5" key="1">
    <citation type="journal article" date="2020" name="Stud. Mycol.">
        <title>101 Dothideomycetes genomes: a test case for predicting lifestyles and emergence of pathogens.</title>
        <authorList>
            <person name="Haridas S."/>
            <person name="Albert R."/>
            <person name="Binder M."/>
            <person name="Bloem J."/>
            <person name="Labutti K."/>
            <person name="Salamov A."/>
            <person name="Andreopoulos B."/>
            <person name="Baker S."/>
            <person name="Barry K."/>
            <person name="Bills G."/>
            <person name="Bluhm B."/>
            <person name="Cannon C."/>
            <person name="Castanera R."/>
            <person name="Culley D."/>
            <person name="Daum C."/>
            <person name="Ezra D."/>
            <person name="Gonzalez J."/>
            <person name="Henrissat B."/>
            <person name="Kuo A."/>
            <person name="Liang C."/>
            <person name="Lipzen A."/>
            <person name="Lutzoni F."/>
            <person name="Magnuson J."/>
            <person name="Mondo S."/>
            <person name="Nolan M."/>
            <person name="Ohm R."/>
            <person name="Pangilinan J."/>
            <person name="Park H.-J."/>
            <person name="Ramirez L."/>
            <person name="Alfaro M."/>
            <person name="Sun H."/>
            <person name="Tritt A."/>
            <person name="Yoshinaga Y."/>
            <person name="Zwiers L.-H."/>
            <person name="Turgeon B."/>
            <person name="Goodwin S."/>
            <person name="Spatafora J."/>
            <person name="Crous P."/>
            <person name="Grigoriev I."/>
        </authorList>
    </citation>
    <scope>NUCLEOTIDE SEQUENCE</scope>
    <source>
        <strain evidence="5">CBS 122681</strain>
    </source>
</reference>
<dbReference type="PROSITE" id="PS50076">
    <property type="entry name" value="DNAJ_2"/>
    <property type="match status" value="1"/>
</dbReference>
<name>A0A6A6TSF6_9PLEO</name>
<dbReference type="SMART" id="SM00271">
    <property type="entry name" value="DnaJ"/>
    <property type="match status" value="1"/>
</dbReference>
<dbReference type="OrthoDB" id="10250354at2759"/>
<keyword evidence="6" id="KW-1185">Reference proteome</keyword>
<evidence type="ECO:0000313" key="5">
    <source>
        <dbReference type="EMBL" id="KAF2662241.1"/>
    </source>
</evidence>
<gene>
    <name evidence="5" type="ORF">K491DRAFT_753358</name>
</gene>
<protein>
    <submittedName>
        <fullName evidence="5">DnaJ-domain-containing protein</fullName>
    </submittedName>
</protein>
<dbReference type="CDD" id="cd06257">
    <property type="entry name" value="DnaJ"/>
    <property type="match status" value="1"/>
</dbReference>
<dbReference type="InterPro" id="IPR001623">
    <property type="entry name" value="DnaJ_domain"/>
</dbReference>
<evidence type="ECO:0000256" key="3">
    <source>
        <dbReference type="ARBA" id="ARBA00022824"/>
    </source>
</evidence>
<organism evidence="5 6">
    <name type="scientific">Lophiostoma macrostomum CBS 122681</name>
    <dbReference type="NCBI Taxonomy" id="1314788"/>
    <lineage>
        <taxon>Eukaryota</taxon>
        <taxon>Fungi</taxon>
        <taxon>Dikarya</taxon>
        <taxon>Ascomycota</taxon>
        <taxon>Pezizomycotina</taxon>
        <taxon>Dothideomycetes</taxon>
        <taxon>Pleosporomycetidae</taxon>
        <taxon>Pleosporales</taxon>
        <taxon>Lophiostomataceae</taxon>
        <taxon>Lophiostoma</taxon>
    </lineage>
</organism>
<dbReference type="InterPro" id="IPR036869">
    <property type="entry name" value="J_dom_sf"/>
</dbReference>
<dbReference type="GO" id="GO:0051787">
    <property type="term" value="F:misfolded protein binding"/>
    <property type="evidence" value="ECO:0007669"/>
    <property type="project" value="TreeGrafter"/>
</dbReference>
<dbReference type="GO" id="GO:0005783">
    <property type="term" value="C:endoplasmic reticulum"/>
    <property type="evidence" value="ECO:0007669"/>
    <property type="project" value="UniProtKB-SubCell"/>
</dbReference>
<evidence type="ECO:0000313" key="6">
    <source>
        <dbReference type="Proteomes" id="UP000799324"/>
    </source>
</evidence>
<dbReference type="AlphaFoldDB" id="A0A6A6TSF6"/>
<dbReference type="Proteomes" id="UP000799324">
    <property type="component" value="Unassembled WGS sequence"/>
</dbReference>
<comment type="subcellular location">
    <subcellularLocation>
        <location evidence="1">Endoplasmic reticulum</location>
    </subcellularLocation>
</comment>
<dbReference type="PRINTS" id="PR00625">
    <property type="entry name" value="JDOMAIN"/>
</dbReference>
<dbReference type="GO" id="GO:0034975">
    <property type="term" value="P:protein folding in endoplasmic reticulum"/>
    <property type="evidence" value="ECO:0007669"/>
    <property type="project" value="TreeGrafter"/>
</dbReference>
<sequence length="332" mass="38044">MSTHYEILGVEETADLPTIRKAFCRIQLENHPDKTQSLPIYERERRENISKAANEAWKILSDEKAKDEYDASLQWFRPADQSGEDVSQTKAHRKAKYSKRHGWYETAQPPPPPPTNFTAYAHWDNGTEPGYDPDFLSYSNNGWSFEMRTSPRCRSVETWEADANRVWEHANGVVIKTRLGKVKLYPGQDDITITVHSTPNHQKVCEIRSCFQQTVTDDGKETVLYVSILTSPTAHGDTLPKWKFAWNVIPARVIMHVPREAQHWAVYLTFHTKVPSLEEGPMQYLVQFDVLQPMVPVDLGTIAFQKLSYGYGADMHHVYRLAAAAYKVMECA</sequence>
<evidence type="ECO:0000256" key="2">
    <source>
        <dbReference type="ARBA" id="ARBA00022729"/>
    </source>
</evidence>
<dbReference type="Pfam" id="PF00226">
    <property type="entry name" value="DnaJ"/>
    <property type="match status" value="1"/>
</dbReference>
<feature type="domain" description="J" evidence="4">
    <location>
        <begin position="3"/>
        <end position="73"/>
    </location>
</feature>
<dbReference type="Gene3D" id="1.10.287.110">
    <property type="entry name" value="DnaJ domain"/>
    <property type="match status" value="1"/>
</dbReference>
<dbReference type="InterPro" id="IPR051727">
    <property type="entry name" value="DnaJ_C3_Co-chaperones"/>
</dbReference>
<dbReference type="SUPFAM" id="SSF46565">
    <property type="entry name" value="Chaperone J-domain"/>
    <property type="match status" value="1"/>
</dbReference>
<accession>A0A6A6TSF6</accession>
<evidence type="ECO:0000259" key="4">
    <source>
        <dbReference type="PROSITE" id="PS50076"/>
    </source>
</evidence>
<evidence type="ECO:0000256" key="1">
    <source>
        <dbReference type="ARBA" id="ARBA00004240"/>
    </source>
</evidence>